<dbReference type="FunFam" id="3.30.70.270:FF:000001">
    <property type="entry name" value="Diguanylate cyclase domain protein"/>
    <property type="match status" value="1"/>
</dbReference>
<name>A0A1S2N606_9BURK</name>
<evidence type="ECO:0000256" key="1">
    <source>
        <dbReference type="SAM" id="MobiDB-lite"/>
    </source>
</evidence>
<dbReference type="InterPro" id="IPR000700">
    <property type="entry name" value="PAS-assoc_C"/>
</dbReference>
<dbReference type="CDD" id="cd00130">
    <property type="entry name" value="PAS"/>
    <property type="match status" value="2"/>
</dbReference>
<dbReference type="InterPro" id="IPR035965">
    <property type="entry name" value="PAS-like_dom_sf"/>
</dbReference>
<feature type="domain" description="EAL" evidence="4">
    <location>
        <begin position="472"/>
        <end position="721"/>
    </location>
</feature>
<evidence type="ECO:0000259" key="3">
    <source>
        <dbReference type="PROSITE" id="PS50113"/>
    </source>
</evidence>
<dbReference type="SMART" id="SM00091">
    <property type="entry name" value="PAS"/>
    <property type="match status" value="2"/>
</dbReference>
<dbReference type="AlphaFoldDB" id="A0A1S2N606"/>
<dbReference type="PANTHER" id="PTHR44757">
    <property type="entry name" value="DIGUANYLATE CYCLASE DGCP"/>
    <property type="match status" value="1"/>
</dbReference>
<dbReference type="GO" id="GO:0003824">
    <property type="term" value="F:catalytic activity"/>
    <property type="evidence" value="ECO:0007669"/>
    <property type="project" value="UniProtKB-ARBA"/>
</dbReference>
<dbReference type="InterPro" id="IPR052155">
    <property type="entry name" value="Biofilm_reg_signaling"/>
</dbReference>
<dbReference type="InterPro" id="IPR013656">
    <property type="entry name" value="PAS_4"/>
</dbReference>
<dbReference type="PROSITE" id="PS50887">
    <property type="entry name" value="GGDEF"/>
    <property type="match status" value="1"/>
</dbReference>
<organism evidence="6 7">
    <name type="scientific">Massilia timonae</name>
    <dbReference type="NCBI Taxonomy" id="47229"/>
    <lineage>
        <taxon>Bacteria</taxon>
        <taxon>Pseudomonadati</taxon>
        <taxon>Pseudomonadota</taxon>
        <taxon>Betaproteobacteria</taxon>
        <taxon>Burkholderiales</taxon>
        <taxon>Oxalobacteraceae</taxon>
        <taxon>Telluria group</taxon>
        <taxon>Massilia</taxon>
    </lineage>
</organism>
<gene>
    <name evidence="6" type="ORF">LO55_2147</name>
</gene>
<dbReference type="EMBL" id="JRYB01000001">
    <property type="protein sequence ID" value="OIJ39702.1"/>
    <property type="molecule type" value="Genomic_DNA"/>
</dbReference>
<feature type="domain" description="GGDEF" evidence="5">
    <location>
        <begin position="330"/>
        <end position="463"/>
    </location>
</feature>
<dbReference type="CDD" id="cd01949">
    <property type="entry name" value="GGDEF"/>
    <property type="match status" value="1"/>
</dbReference>
<feature type="region of interest" description="Disordered" evidence="1">
    <location>
        <begin position="1"/>
        <end position="41"/>
    </location>
</feature>
<dbReference type="Gene3D" id="3.30.450.20">
    <property type="entry name" value="PAS domain"/>
    <property type="match status" value="2"/>
</dbReference>
<dbReference type="CDD" id="cd01948">
    <property type="entry name" value="EAL"/>
    <property type="match status" value="1"/>
</dbReference>
<sequence length="721" mass="78477">MSEPPPNPAAHPSAPSAAPSLDSPLAGDGQAGPAGDLPGRGDGGAEAFGWLHHFVTALELAPAVAVHSMDQAGTIRFWNRASEELYGIPSGEAVGKPFRELVCHLDRQAEFADAIAAIWCSGHAPPARDWQVQSRTGRRHWVYSCHYPVKHDSVMQEIFCMEVDITARKEAESNLAQAAQVFQNARDAIIMMDADYRVRAVNGAFTSITGHVPEHILGQSLASLGWDAADGFYERIWSELDGQDHWEGELASVRSNGERYPVRVALTAIRDAHGDVSSYMAMLSDISERKRLEEQVRHQAEHDALTGLPNRILFLDRLHQALATWRRQRDRCAVMFLDLDKFKPINDHHGHQAGDAVLREVAARLRACVRRVDTISRLGGDEFVVLLADIKGADQAAHVAGAVTQAVARPIDVGGQQVALSVSIGIALCPDDGDEVEALLHHADVAMYHAKQDGRDTFRFFDPAMNAHVIERVELENRLRQAIESHEFVLEYQPEVEVASGRVGTVEALLRWRHPERGLLLPQHFLPVAEESGLIVPIGEWVLKEACRQARAWGDAGFPVTVAVNLSAAQLAHAGLLAAVDAALQDAGLAPGALELEIAEEALVRGEPAFETAMALRARGVQLSIDRFGTGLSSLEALRRFPLTKLKIDRSYVGNVGHDPVDAAMVPAIISVARSLGLRVVGEGVETAEQLDFLRRHGCDDYQGFYASAAMATPDLSPHPG</sequence>
<dbReference type="Gene3D" id="3.20.20.450">
    <property type="entry name" value="EAL domain"/>
    <property type="match status" value="1"/>
</dbReference>
<dbReference type="SMART" id="SM00086">
    <property type="entry name" value="PAC"/>
    <property type="match status" value="2"/>
</dbReference>
<evidence type="ECO:0000259" key="4">
    <source>
        <dbReference type="PROSITE" id="PS50883"/>
    </source>
</evidence>
<dbReference type="InterPro" id="IPR000160">
    <property type="entry name" value="GGDEF_dom"/>
</dbReference>
<dbReference type="Pfam" id="PF00563">
    <property type="entry name" value="EAL"/>
    <property type="match status" value="1"/>
</dbReference>
<dbReference type="Pfam" id="PF08448">
    <property type="entry name" value="PAS_4"/>
    <property type="match status" value="2"/>
</dbReference>
<dbReference type="InterPro" id="IPR000014">
    <property type="entry name" value="PAS"/>
</dbReference>
<dbReference type="SUPFAM" id="SSF141868">
    <property type="entry name" value="EAL domain-like"/>
    <property type="match status" value="1"/>
</dbReference>
<evidence type="ECO:0000313" key="6">
    <source>
        <dbReference type="EMBL" id="OIJ39702.1"/>
    </source>
</evidence>
<proteinExistence type="predicted"/>
<evidence type="ECO:0000313" key="7">
    <source>
        <dbReference type="Proteomes" id="UP000180246"/>
    </source>
</evidence>
<dbReference type="SMART" id="SM00052">
    <property type="entry name" value="EAL"/>
    <property type="match status" value="1"/>
</dbReference>
<feature type="compositionally biased region" description="Low complexity" evidence="1">
    <location>
        <begin position="10"/>
        <end position="24"/>
    </location>
</feature>
<dbReference type="PANTHER" id="PTHR44757:SF2">
    <property type="entry name" value="BIOFILM ARCHITECTURE MAINTENANCE PROTEIN MBAA"/>
    <property type="match status" value="1"/>
</dbReference>
<accession>A0A1S2N606</accession>
<dbReference type="SMART" id="SM00267">
    <property type="entry name" value="GGDEF"/>
    <property type="match status" value="1"/>
</dbReference>
<dbReference type="SUPFAM" id="SSF55073">
    <property type="entry name" value="Nucleotide cyclase"/>
    <property type="match status" value="1"/>
</dbReference>
<dbReference type="PROSITE" id="PS50112">
    <property type="entry name" value="PAS"/>
    <property type="match status" value="2"/>
</dbReference>
<comment type="caution">
    <text evidence="6">The sequence shown here is derived from an EMBL/GenBank/DDBJ whole genome shotgun (WGS) entry which is preliminary data.</text>
</comment>
<dbReference type="Gene3D" id="3.30.70.270">
    <property type="match status" value="1"/>
</dbReference>
<dbReference type="PROSITE" id="PS50883">
    <property type="entry name" value="EAL"/>
    <property type="match status" value="1"/>
</dbReference>
<dbReference type="InterPro" id="IPR035919">
    <property type="entry name" value="EAL_sf"/>
</dbReference>
<dbReference type="InterPro" id="IPR001610">
    <property type="entry name" value="PAC"/>
</dbReference>
<dbReference type="Pfam" id="PF00990">
    <property type="entry name" value="GGDEF"/>
    <property type="match status" value="1"/>
</dbReference>
<dbReference type="Proteomes" id="UP000180246">
    <property type="component" value="Unassembled WGS sequence"/>
</dbReference>
<dbReference type="InterPro" id="IPR029787">
    <property type="entry name" value="Nucleotide_cyclase"/>
</dbReference>
<dbReference type="NCBIfam" id="TIGR00254">
    <property type="entry name" value="GGDEF"/>
    <property type="match status" value="1"/>
</dbReference>
<dbReference type="SUPFAM" id="SSF55785">
    <property type="entry name" value="PYP-like sensor domain (PAS domain)"/>
    <property type="match status" value="2"/>
</dbReference>
<dbReference type="InterPro" id="IPR001633">
    <property type="entry name" value="EAL_dom"/>
</dbReference>
<feature type="domain" description="PAS" evidence="2">
    <location>
        <begin position="69"/>
        <end position="102"/>
    </location>
</feature>
<feature type="domain" description="PAS" evidence="2">
    <location>
        <begin position="174"/>
        <end position="221"/>
    </location>
</feature>
<feature type="domain" description="PAC" evidence="3">
    <location>
        <begin position="246"/>
        <end position="298"/>
    </location>
</feature>
<evidence type="ECO:0000259" key="5">
    <source>
        <dbReference type="PROSITE" id="PS50887"/>
    </source>
</evidence>
<protein>
    <submittedName>
        <fullName evidence="6">Diguanylate cyclase domain protein</fullName>
    </submittedName>
</protein>
<dbReference type="RefSeq" id="WP_071361432.1">
    <property type="nucleotide sequence ID" value="NZ_JRYB01000001.1"/>
</dbReference>
<dbReference type="NCBIfam" id="TIGR00229">
    <property type="entry name" value="sensory_box"/>
    <property type="match status" value="2"/>
</dbReference>
<reference evidence="6 7" key="1">
    <citation type="submission" date="2014-10" db="EMBL/GenBank/DDBJ databases">
        <authorList>
            <person name="Seo M.-J."/>
            <person name="Seok Y.J."/>
            <person name="Cha I.-T."/>
        </authorList>
    </citation>
    <scope>NUCLEOTIDE SEQUENCE [LARGE SCALE GENOMIC DNA]</scope>
    <source>
        <strain evidence="6 7">NEU</strain>
    </source>
</reference>
<dbReference type="InterPro" id="IPR043128">
    <property type="entry name" value="Rev_trsase/Diguanyl_cyclase"/>
</dbReference>
<dbReference type="PROSITE" id="PS50113">
    <property type="entry name" value="PAC"/>
    <property type="match status" value="1"/>
</dbReference>
<evidence type="ECO:0000259" key="2">
    <source>
        <dbReference type="PROSITE" id="PS50112"/>
    </source>
</evidence>